<evidence type="ECO:0000313" key="2">
    <source>
        <dbReference type="Proteomes" id="UP000566995"/>
    </source>
</evidence>
<dbReference type="Proteomes" id="UP000566995">
    <property type="component" value="Unassembled WGS sequence"/>
</dbReference>
<protein>
    <submittedName>
        <fullName evidence="1">Uncharacterized protein</fullName>
    </submittedName>
</protein>
<sequence>MSDYHESVLGEYVHSVEFKKETIQITLRLTQTYNHGDLSWNVSDSSVMSHGTPDEVHYDTILEAKQAFSNRICQLLGLPVNNEQDD</sequence>
<reference evidence="1 2" key="1">
    <citation type="submission" date="2020-08" db="EMBL/GenBank/DDBJ databases">
        <title>Functional genomics of gut bacteria from endangered species of beetles.</title>
        <authorList>
            <person name="Carlos-Shanley C."/>
        </authorList>
    </citation>
    <scope>NUCLEOTIDE SEQUENCE [LARGE SCALE GENOMIC DNA]</scope>
    <source>
        <strain evidence="1 2">S00179</strain>
    </source>
</reference>
<evidence type="ECO:0000313" key="1">
    <source>
        <dbReference type="EMBL" id="MBB4865373.1"/>
    </source>
</evidence>
<dbReference type="RefSeq" id="WP_184592790.1">
    <property type="nucleotide sequence ID" value="NZ_JACHLI010000018.1"/>
</dbReference>
<organism evidence="1 2">
    <name type="scientific">Pseudomonas nitroreducens</name>
    <dbReference type="NCBI Taxonomy" id="46680"/>
    <lineage>
        <taxon>Bacteria</taxon>
        <taxon>Pseudomonadati</taxon>
        <taxon>Pseudomonadota</taxon>
        <taxon>Gammaproteobacteria</taxon>
        <taxon>Pseudomonadales</taxon>
        <taxon>Pseudomonadaceae</taxon>
        <taxon>Pseudomonas</taxon>
    </lineage>
</organism>
<gene>
    <name evidence="1" type="ORF">HNP46_004254</name>
</gene>
<accession>A0A7W7P1Z3</accession>
<comment type="caution">
    <text evidence="1">The sequence shown here is derived from an EMBL/GenBank/DDBJ whole genome shotgun (WGS) entry which is preliminary data.</text>
</comment>
<name>A0A7W7P1Z3_PSENT</name>
<dbReference type="EMBL" id="JACHLI010000018">
    <property type="protein sequence ID" value="MBB4865373.1"/>
    <property type="molecule type" value="Genomic_DNA"/>
</dbReference>
<dbReference type="AlphaFoldDB" id="A0A7W7P1Z3"/>
<proteinExistence type="predicted"/>